<dbReference type="RefSeq" id="WP_129435928.1">
    <property type="nucleotide sequence ID" value="NZ_SBKO01000003.1"/>
</dbReference>
<keyword evidence="3" id="KW-1185">Reference proteome</keyword>
<dbReference type="InterPro" id="IPR014922">
    <property type="entry name" value="YdhG-like"/>
</dbReference>
<reference evidence="3" key="1">
    <citation type="submission" date="2019-01" db="EMBL/GenBank/DDBJ databases">
        <title>Cytophagaceae bacterium strain CAR-16.</title>
        <authorList>
            <person name="Chen W.-M."/>
        </authorList>
    </citation>
    <scope>NUCLEOTIDE SEQUENCE [LARGE SCALE GENOMIC DNA]</scope>
    <source>
        <strain evidence="3">LLJ-11</strain>
    </source>
</reference>
<evidence type="ECO:0000259" key="1">
    <source>
        <dbReference type="Pfam" id="PF08818"/>
    </source>
</evidence>
<dbReference type="SUPFAM" id="SSF159888">
    <property type="entry name" value="YdhG-like"/>
    <property type="match status" value="1"/>
</dbReference>
<proteinExistence type="predicted"/>
<feature type="domain" description="YdhG-like" evidence="1">
    <location>
        <begin position="21"/>
        <end position="108"/>
    </location>
</feature>
<protein>
    <recommendedName>
        <fullName evidence="1">YdhG-like domain-containing protein</fullName>
    </recommendedName>
</protein>
<dbReference type="Proteomes" id="UP000290283">
    <property type="component" value="Unassembled WGS sequence"/>
</dbReference>
<accession>A0A4Q1K2S9</accession>
<dbReference type="EMBL" id="SBKO01000003">
    <property type="protein sequence ID" value="RXR18279.1"/>
    <property type="molecule type" value="Genomic_DNA"/>
</dbReference>
<evidence type="ECO:0000313" key="3">
    <source>
        <dbReference type="Proteomes" id="UP000290283"/>
    </source>
</evidence>
<organism evidence="2 3">
    <name type="scientific">Flavobacterium amnicola</name>
    <dbReference type="NCBI Taxonomy" id="2506422"/>
    <lineage>
        <taxon>Bacteria</taxon>
        <taxon>Pseudomonadati</taxon>
        <taxon>Bacteroidota</taxon>
        <taxon>Flavobacteriia</taxon>
        <taxon>Flavobacteriales</taxon>
        <taxon>Flavobacteriaceae</taxon>
        <taxon>Flavobacterium</taxon>
    </lineage>
</organism>
<dbReference type="Pfam" id="PF08818">
    <property type="entry name" value="DUF1801"/>
    <property type="match status" value="1"/>
</dbReference>
<gene>
    <name evidence="2" type="ORF">EQG63_08395</name>
</gene>
<name>A0A4Q1K2S9_9FLAO</name>
<dbReference type="AlphaFoldDB" id="A0A4Q1K2S9"/>
<dbReference type="Gene3D" id="3.90.1150.200">
    <property type="match status" value="1"/>
</dbReference>
<evidence type="ECO:0000313" key="2">
    <source>
        <dbReference type="EMBL" id="RXR18279.1"/>
    </source>
</evidence>
<dbReference type="OrthoDB" id="115213at2"/>
<sequence length="132" mass="15411">MERSTPKNVDDYISWFPEETQKLLVEIRNLIKKYAPEAEETISYNIPAYKLHGILLYFAGYQKHVSIYPAPRENAIFKEELQNYKGGKGTLQFPLNKPLPHDLIQRIIVFRKEKNATSLNHSKKTKSNHKNP</sequence>
<comment type="caution">
    <text evidence="2">The sequence shown here is derived from an EMBL/GenBank/DDBJ whole genome shotgun (WGS) entry which is preliminary data.</text>
</comment>